<gene>
    <name evidence="1" type="ORF">K458DRAFT_390445</name>
</gene>
<organism evidence="1 2">
    <name type="scientific">Lentithecium fluviatile CBS 122367</name>
    <dbReference type="NCBI Taxonomy" id="1168545"/>
    <lineage>
        <taxon>Eukaryota</taxon>
        <taxon>Fungi</taxon>
        <taxon>Dikarya</taxon>
        <taxon>Ascomycota</taxon>
        <taxon>Pezizomycotina</taxon>
        <taxon>Dothideomycetes</taxon>
        <taxon>Pleosporomycetidae</taxon>
        <taxon>Pleosporales</taxon>
        <taxon>Massarineae</taxon>
        <taxon>Lentitheciaceae</taxon>
        <taxon>Lentithecium</taxon>
    </lineage>
</organism>
<evidence type="ECO:0000313" key="1">
    <source>
        <dbReference type="EMBL" id="KAF2683174.1"/>
    </source>
</evidence>
<keyword evidence="2" id="KW-1185">Reference proteome</keyword>
<protein>
    <submittedName>
        <fullName evidence="1">Uncharacterized protein</fullName>
    </submittedName>
</protein>
<sequence length="132" mass="14495">MAWDTCGYGFSGVLPKLNRVPFRANTLLKKPAFSTSMLLILPSPNESDIPHNQAADMRSTFISILTVIGLALAVAVPDLPMTGNDEFDSCDNLGDICNGQDNQVCDPDTHTLQICHRFSDGNCWIHDYYNGC</sequence>
<name>A0A6G1IY52_9PLEO</name>
<accession>A0A6G1IY52</accession>
<reference evidence="1" key="1">
    <citation type="journal article" date="2020" name="Stud. Mycol.">
        <title>101 Dothideomycetes genomes: a test case for predicting lifestyles and emergence of pathogens.</title>
        <authorList>
            <person name="Haridas S."/>
            <person name="Albert R."/>
            <person name="Binder M."/>
            <person name="Bloem J."/>
            <person name="Labutti K."/>
            <person name="Salamov A."/>
            <person name="Andreopoulos B."/>
            <person name="Baker S."/>
            <person name="Barry K."/>
            <person name="Bills G."/>
            <person name="Bluhm B."/>
            <person name="Cannon C."/>
            <person name="Castanera R."/>
            <person name="Culley D."/>
            <person name="Daum C."/>
            <person name="Ezra D."/>
            <person name="Gonzalez J."/>
            <person name="Henrissat B."/>
            <person name="Kuo A."/>
            <person name="Liang C."/>
            <person name="Lipzen A."/>
            <person name="Lutzoni F."/>
            <person name="Magnuson J."/>
            <person name="Mondo S."/>
            <person name="Nolan M."/>
            <person name="Ohm R."/>
            <person name="Pangilinan J."/>
            <person name="Park H.-J."/>
            <person name="Ramirez L."/>
            <person name="Alfaro M."/>
            <person name="Sun H."/>
            <person name="Tritt A."/>
            <person name="Yoshinaga Y."/>
            <person name="Zwiers L.-H."/>
            <person name="Turgeon B."/>
            <person name="Goodwin S."/>
            <person name="Spatafora J."/>
            <person name="Crous P."/>
            <person name="Grigoriev I."/>
        </authorList>
    </citation>
    <scope>NUCLEOTIDE SEQUENCE</scope>
    <source>
        <strain evidence="1">CBS 122367</strain>
    </source>
</reference>
<dbReference type="AlphaFoldDB" id="A0A6G1IY52"/>
<dbReference type="EMBL" id="MU005585">
    <property type="protein sequence ID" value="KAF2683174.1"/>
    <property type="molecule type" value="Genomic_DNA"/>
</dbReference>
<dbReference type="Proteomes" id="UP000799291">
    <property type="component" value="Unassembled WGS sequence"/>
</dbReference>
<proteinExistence type="predicted"/>
<evidence type="ECO:0000313" key="2">
    <source>
        <dbReference type="Proteomes" id="UP000799291"/>
    </source>
</evidence>